<keyword evidence="1" id="KW-1185">Reference proteome</keyword>
<evidence type="ECO:0000313" key="1">
    <source>
        <dbReference type="Proteomes" id="UP000887581"/>
    </source>
</evidence>
<dbReference type="WBParaSite" id="sdigi.contig9.g1023.t1">
    <property type="protein sequence ID" value="sdigi.contig9.g1023.t1"/>
    <property type="gene ID" value="sdigi.contig9.g1023"/>
</dbReference>
<dbReference type="AlphaFoldDB" id="A0A915Q7U8"/>
<dbReference type="Proteomes" id="UP000887581">
    <property type="component" value="Unplaced"/>
</dbReference>
<proteinExistence type="predicted"/>
<name>A0A915Q7U8_9BILA</name>
<reference evidence="2" key="1">
    <citation type="submission" date="2022-11" db="UniProtKB">
        <authorList>
            <consortium name="WormBaseParasite"/>
        </authorList>
    </citation>
    <scope>IDENTIFICATION</scope>
</reference>
<protein>
    <submittedName>
        <fullName evidence="2">Uncharacterized protein</fullName>
    </submittedName>
</protein>
<evidence type="ECO:0000313" key="2">
    <source>
        <dbReference type="WBParaSite" id="sdigi.contig9.g1023.t1"/>
    </source>
</evidence>
<organism evidence="1 2">
    <name type="scientific">Setaria digitata</name>
    <dbReference type="NCBI Taxonomy" id="48799"/>
    <lineage>
        <taxon>Eukaryota</taxon>
        <taxon>Metazoa</taxon>
        <taxon>Ecdysozoa</taxon>
        <taxon>Nematoda</taxon>
        <taxon>Chromadorea</taxon>
        <taxon>Rhabditida</taxon>
        <taxon>Spirurina</taxon>
        <taxon>Spiruromorpha</taxon>
        <taxon>Filarioidea</taxon>
        <taxon>Setariidae</taxon>
        <taxon>Setaria</taxon>
    </lineage>
</organism>
<accession>A0A915Q7U8</accession>
<sequence>MRHFWILGQIFNKRVQILWDSDFDMLKDNPHVSVFIGKDYKAYTQGTVSLLRSPVVALIGPIGPQVLAFFLVPWHSFVV</sequence>